<dbReference type="PROSITE" id="PS50801">
    <property type="entry name" value="STAS"/>
    <property type="match status" value="1"/>
</dbReference>
<dbReference type="PANTHER" id="PTHR33495">
    <property type="entry name" value="ANTI-SIGMA FACTOR ANTAGONIST TM_1081-RELATED-RELATED"/>
    <property type="match status" value="1"/>
</dbReference>
<organism evidence="4 5">
    <name type="scientific">Nonomuraea solani</name>
    <dbReference type="NCBI Taxonomy" id="1144553"/>
    <lineage>
        <taxon>Bacteria</taxon>
        <taxon>Bacillati</taxon>
        <taxon>Actinomycetota</taxon>
        <taxon>Actinomycetes</taxon>
        <taxon>Streptosporangiales</taxon>
        <taxon>Streptosporangiaceae</taxon>
        <taxon>Nonomuraea</taxon>
    </lineage>
</organism>
<dbReference type="Gene3D" id="3.30.750.24">
    <property type="entry name" value="STAS domain"/>
    <property type="match status" value="1"/>
</dbReference>
<dbReference type="Proteomes" id="UP000236732">
    <property type="component" value="Unassembled WGS sequence"/>
</dbReference>
<proteinExistence type="inferred from homology"/>
<dbReference type="SUPFAM" id="SSF52091">
    <property type="entry name" value="SpoIIaa-like"/>
    <property type="match status" value="1"/>
</dbReference>
<evidence type="ECO:0000256" key="1">
    <source>
        <dbReference type="ARBA" id="ARBA00009013"/>
    </source>
</evidence>
<sequence>MGSVDRTGFSWVVTQSDDAAVMSVMGELDLASVIEFRRGLGQAMANPTPPLVIVDLAAVDFCDSSGLNTLIWAANTVEAAHGHLVLSGTQPRLTRLLRMTGLHKRFRTCESVAAASELLSSPDR</sequence>
<dbReference type="OrthoDB" id="3481860at2"/>
<name>A0A1H6EG14_9ACTN</name>
<evidence type="ECO:0000256" key="2">
    <source>
        <dbReference type="RuleBase" id="RU003749"/>
    </source>
</evidence>
<accession>A0A1H6EG14</accession>
<feature type="domain" description="STAS" evidence="3">
    <location>
        <begin position="9"/>
        <end position="119"/>
    </location>
</feature>
<evidence type="ECO:0000259" key="3">
    <source>
        <dbReference type="PROSITE" id="PS50801"/>
    </source>
</evidence>
<gene>
    <name evidence="4" type="ORF">SAMN05444920_11085</name>
</gene>
<protein>
    <recommendedName>
        <fullName evidence="2">Anti-sigma factor antagonist</fullName>
    </recommendedName>
</protein>
<dbReference type="NCBIfam" id="TIGR00377">
    <property type="entry name" value="ant_ant_sig"/>
    <property type="match status" value="1"/>
</dbReference>
<dbReference type="InterPro" id="IPR002645">
    <property type="entry name" value="STAS_dom"/>
</dbReference>
<dbReference type="GO" id="GO:0043856">
    <property type="term" value="F:anti-sigma factor antagonist activity"/>
    <property type="evidence" value="ECO:0007669"/>
    <property type="project" value="InterPro"/>
</dbReference>
<dbReference type="CDD" id="cd07043">
    <property type="entry name" value="STAS_anti-anti-sigma_factors"/>
    <property type="match status" value="1"/>
</dbReference>
<dbReference type="InterPro" id="IPR003658">
    <property type="entry name" value="Anti-sigma_ant"/>
</dbReference>
<comment type="similarity">
    <text evidence="1 2">Belongs to the anti-sigma-factor antagonist family.</text>
</comment>
<dbReference type="EMBL" id="FNVT01000010">
    <property type="protein sequence ID" value="SEG96768.1"/>
    <property type="molecule type" value="Genomic_DNA"/>
</dbReference>
<dbReference type="AlphaFoldDB" id="A0A1H6EG14"/>
<reference evidence="4 5" key="1">
    <citation type="submission" date="2016-10" db="EMBL/GenBank/DDBJ databases">
        <authorList>
            <person name="de Groot N.N."/>
        </authorList>
    </citation>
    <scope>NUCLEOTIDE SEQUENCE [LARGE SCALE GENOMIC DNA]</scope>
    <source>
        <strain evidence="4 5">CGMCC 4.7037</strain>
    </source>
</reference>
<dbReference type="InterPro" id="IPR036513">
    <property type="entry name" value="STAS_dom_sf"/>
</dbReference>
<keyword evidence="5" id="KW-1185">Reference proteome</keyword>
<dbReference type="RefSeq" id="WP_103959682.1">
    <property type="nucleotide sequence ID" value="NZ_FNVT01000010.1"/>
</dbReference>
<dbReference type="Pfam" id="PF01740">
    <property type="entry name" value="STAS"/>
    <property type="match status" value="1"/>
</dbReference>
<evidence type="ECO:0000313" key="4">
    <source>
        <dbReference type="EMBL" id="SEG96768.1"/>
    </source>
</evidence>
<evidence type="ECO:0000313" key="5">
    <source>
        <dbReference type="Proteomes" id="UP000236732"/>
    </source>
</evidence>
<dbReference type="PANTHER" id="PTHR33495:SF2">
    <property type="entry name" value="ANTI-SIGMA FACTOR ANTAGONIST TM_1081-RELATED"/>
    <property type="match status" value="1"/>
</dbReference>